<dbReference type="Proteomes" id="UP000251942">
    <property type="component" value="Unassembled WGS sequence"/>
</dbReference>
<sequence length="78" mass="9414">MKYISERGHQLAEEETRLKQAYDDAKEKAAIEQERYSRDEISYAEAKRWDDIAIELHKKWKEFLGKHGHEFLPHRVDD</sequence>
<protein>
    <submittedName>
        <fullName evidence="1">Uncharacterized protein</fullName>
    </submittedName>
</protein>
<keyword evidence="3" id="KW-1185">Reference proteome</keyword>
<dbReference type="AlphaFoldDB" id="A0A0W0TMX0"/>
<evidence type="ECO:0000313" key="4">
    <source>
        <dbReference type="Proteomes" id="UP000251942"/>
    </source>
</evidence>
<organism evidence="1 3">
    <name type="scientific">Legionella feeleii</name>
    <dbReference type="NCBI Taxonomy" id="453"/>
    <lineage>
        <taxon>Bacteria</taxon>
        <taxon>Pseudomonadati</taxon>
        <taxon>Pseudomonadota</taxon>
        <taxon>Gammaproteobacteria</taxon>
        <taxon>Legionellales</taxon>
        <taxon>Legionellaceae</taxon>
        <taxon>Legionella</taxon>
    </lineage>
</organism>
<dbReference type="PATRIC" id="fig|453.4.peg.2031"/>
<evidence type="ECO:0000313" key="1">
    <source>
        <dbReference type="EMBL" id="KTC96938.1"/>
    </source>
</evidence>
<dbReference type="EMBL" id="UASS01000038">
    <property type="protein sequence ID" value="SPX62434.1"/>
    <property type="molecule type" value="Genomic_DNA"/>
</dbReference>
<evidence type="ECO:0000313" key="2">
    <source>
        <dbReference type="EMBL" id="SPX62434.1"/>
    </source>
</evidence>
<accession>A0A0W0TMX0</accession>
<proteinExistence type="predicted"/>
<dbReference type="Proteomes" id="UP000054698">
    <property type="component" value="Unassembled WGS sequence"/>
</dbReference>
<dbReference type="EMBL" id="LNYB01000080">
    <property type="protein sequence ID" value="KTC96938.1"/>
    <property type="molecule type" value="Genomic_DNA"/>
</dbReference>
<gene>
    <name evidence="1" type="ORF">Lfee_1850</name>
    <name evidence="2" type="ORF">NCTC12022_03194</name>
</gene>
<name>A0A0W0TMX0_9GAMM</name>
<evidence type="ECO:0000313" key="3">
    <source>
        <dbReference type="Proteomes" id="UP000054698"/>
    </source>
</evidence>
<reference evidence="1 3" key="1">
    <citation type="submission" date="2015-11" db="EMBL/GenBank/DDBJ databases">
        <title>Genomic analysis of 38 Legionella species identifies large and diverse effector repertoires.</title>
        <authorList>
            <person name="Burstein D."/>
            <person name="Amaro F."/>
            <person name="Zusman T."/>
            <person name="Lifshitz Z."/>
            <person name="Cohen O."/>
            <person name="Gilbert J.A."/>
            <person name="Pupko T."/>
            <person name="Shuman H.A."/>
            <person name="Segal G."/>
        </authorList>
    </citation>
    <scope>NUCLEOTIDE SEQUENCE [LARGE SCALE GENOMIC DNA]</scope>
    <source>
        <strain evidence="1 3">WO-44C</strain>
    </source>
</reference>
<dbReference type="RefSeq" id="WP_058446052.1">
    <property type="nucleotide sequence ID" value="NZ_CAAAHT010000050.1"/>
</dbReference>
<reference evidence="2 4" key="2">
    <citation type="submission" date="2018-06" db="EMBL/GenBank/DDBJ databases">
        <authorList>
            <consortium name="Pathogen Informatics"/>
            <person name="Doyle S."/>
        </authorList>
    </citation>
    <scope>NUCLEOTIDE SEQUENCE [LARGE SCALE GENOMIC DNA]</scope>
    <source>
        <strain evidence="2 4">NCTC12022</strain>
    </source>
</reference>